<keyword evidence="1" id="KW-0472">Membrane</keyword>
<reference evidence="3 4" key="1">
    <citation type="journal article" date="2016" name="Nat. Commun.">
        <title>Thousands of microbial genomes shed light on interconnected biogeochemical processes in an aquifer system.</title>
        <authorList>
            <person name="Anantharaman K."/>
            <person name="Brown C.T."/>
            <person name="Hug L.A."/>
            <person name="Sharon I."/>
            <person name="Castelle C.J."/>
            <person name="Probst A.J."/>
            <person name="Thomas B.C."/>
            <person name="Singh A."/>
            <person name="Wilkins M.J."/>
            <person name="Karaoz U."/>
            <person name="Brodie E.L."/>
            <person name="Williams K.H."/>
            <person name="Hubbard S.S."/>
            <person name="Banfield J.F."/>
        </authorList>
    </citation>
    <scope>NUCLEOTIDE SEQUENCE [LARGE SCALE GENOMIC DNA]</scope>
</reference>
<keyword evidence="1" id="KW-1133">Transmembrane helix</keyword>
<dbReference type="Pfam" id="PF03703">
    <property type="entry name" value="bPH_2"/>
    <property type="match status" value="1"/>
</dbReference>
<feature type="domain" description="YdbS-like PH" evidence="2">
    <location>
        <begin position="100"/>
        <end position="162"/>
    </location>
</feature>
<dbReference type="InterPro" id="IPR005182">
    <property type="entry name" value="YdbS-like_PH"/>
</dbReference>
<dbReference type="EMBL" id="MFGJ01000005">
    <property type="protein sequence ID" value="OGF32515.1"/>
    <property type="molecule type" value="Genomic_DNA"/>
</dbReference>
<feature type="transmembrane region" description="Helical" evidence="1">
    <location>
        <begin position="59"/>
        <end position="77"/>
    </location>
</feature>
<accession>A0A1F5T0M5</accession>
<gene>
    <name evidence="3" type="ORF">A2478_02690</name>
</gene>
<feature type="transmembrane region" description="Helical" evidence="1">
    <location>
        <begin position="31"/>
        <end position="53"/>
    </location>
</feature>
<evidence type="ECO:0000313" key="4">
    <source>
        <dbReference type="Proteomes" id="UP000179001"/>
    </source>
</evidence>
<sequence>MAKQSEIKNRFKILDFKDGEEIVKSLKHSGLIIVPNILISGLIILIDFFMLFYFFALGFLGSLCFIVILIIGSYYFYRIMFLWKRNLVIITTHRLIDYERSGFFEDLITEIDYHKIKSGIIRKRGVWRKLFKYGDIKLYLHDNPGKFILHNLNKPEQVLETINQQIAIQSGMRIDQKAEKISQLVEEVDSLSPEARKRLVAELGKRFTEE</sequence>
<dbReference type="STRING" id="1798002.A2478_02690"/>
<evidence type="ECO:0000256" key="1">
    <source>
        <dbReference type="SAM" id="Phobius"/>
    </source>
</evidence>
<dbReference type="AlphaFoldDB" id="A0A1F5T0M5"/>
<organism evidence="3 4">
    <name type="scientific">Candidatus Falkowbacteria bacterium RIFOXYC2_FULL_36_12</name>
    <dbReference type="NCBI Taxonomy" id="1798002"/>
    <lineage>
        <taxon>Bacteria</taxon>
        <taxon>Candidatus Falkowiibacteriota</taxon>
    </lineage>
</organism>
<protein>
    <recommendedName>
        <fullName evidence="2">YdbS-like PH domain-containing protein</fullName>
    </recommendedName>
</protein>
<name>A0A1F5T0M5_9BACT</name>
<dbReference type="Proteomes" id="UP000179001">
    <property type="component" value="Unassembled WGS sequence"/>
</dbReference>
<evidence type="ECO:0000313" key="3">
    <source>
        <dbReference type="EMBL" id="OGF32515.1"/>
    </source>
</evidence>
<keyword evidence="1" id="KW-0812">Transmembrane</keyword>
<evidence type="ECO:0000259" key="2">
    <source>
        <dbReference type="Pfam" id="PF03703"/>
    </source>
</evidence>
<proteinExistence type="predicted"/>
<comment type="caution">
    <text evidence="3">The sequence shown here is derived from an EMBL/GenBank/DDBJ whole genome shotgun (WGS) entry which is preliminary data.</text>
</comment>